<evidence type="ECO:0000313" key="1">
    <source>
        <dbReference type="EMBL" id="SFV50355.1"/>
    </source>
</evidence>
<dbReference type="AlphaFoldDB" id="A0A1W1BA96"/>
<name>A0A1W1BA96_9ZZZZ</name>
<gene>
    <name evidence="1" type="ORF">MNB_SV-12-1827</name>
</gene>
<evidence type="ECO:0008006" key="2">
    <source>
        <dbReference type="Google" id="ProtNLM"/>
    </source>
</evidence>
<organism evidence="1">
    <name type="scientific">hydrothermal vent metagenome</name>
    <dbReference type="NCBI Taxonomy" id="652676"/>
    <lineage>
        <taxon>unclassified sequences</taxon>
        <taxon>metagenomes</taxon>
        <taxon>ecological metagenomes</taxon>
    </lineage>
</organism>
<protein>
    <recommendedName>
        <fullName evidence="2">Lipoprotein</fullName>
    </recommendedName>
</protein>
<dbReference type="EMBL" id="FPHE01000003">
    <property type="protein sequence ID" value="SFV50355.1"/>
    <property type="molecule type" value="Genomic_DNA"/>
</dbReference>
<accession>A0A1W1BA96</accession>
<reference evidence="1" key="1">
    <citation type="submission" date="2016-10" db="EMBL/GenBank/DDBJ databases">
        <authorList>
            <person name="de Groot N.N."/>
        </authorList>
    </citation>
    <scope>NUCLEOTIDE SEQUENCE</scope>
</reference>
<proteinExistence type="predicted"/>
<sequence length="142" mass="16251">MKKIVKKTVIITTTALFTACVPTQPHPTKERPTLGTSIRAVQYGYPPKDYRTKIKKYFANRIKRADLAKYTFSAPQRAYKRKALAYGGEVAWRGWMVDVAIETPSRTGRMQKAKPYMILFENSMIVEDILGSEHKLLTRVPN</sequence>
<dbReference type="PROSITE" id="PS51257">
    <property type="entry name" value="PROKAR_LIPOPROTEIN"/>
    <property type="match status" value="1"/>
</dbReference>